<proteinExistence type="predicted"/>
<evidence type="ECO:0000256" key="1">
    <source>
        <dbReference type="SAM" id="MobiDB-lite"/>
    </source>
</evidence>
<accession>A0A0A9HMW5</accession>
<protein>
    <submittedName>
        <fullName evidence="2">Uncharacterized protein</fullName>
    </submittedName>
</protein>
<dbReference type="AlphaFoldDB" id="A0A0A9HMW5"/>
<reference evidence="2" key="1">
    <citation type="submission" date="2014-09" db="EMBL/GenBank/DDBJ databases">
        <authorList>
            <person name="Magalhaes I.L.F."/>
            <person name="Oliveira U."/>
            <person name="Santos F.R."/>
            <person name="Vidigal T.H.D.A."/>
            <person name="Brescovit A.D."/>
            <person name="Santos A.J."/>
        </authorList>
    </citation>
    <scope>NUCLEOTIDE SEQUENCE</scope>
    <source>
        <tissue evidence="2">Shoot tissue taken approximately 20 cm above the soil surface</tissue>
    </source>
</reference>
<sequence length="61" mass="6527">MRMTAHALSCHRSPMRSMAPSPRGLDVGTLAEAAAEPSSATLPTRRSVPAAWRAQRGRGVR</sequence>
<evidence type="ECO:0000313" key="2">
    <source>
        <dbReference type="EMBL" id="JAE37169.1"/>
    </source>
</evidence>
<dbReference type="EMBL" id="GBRH01160727">
    <property type="protein sequence ID" value="JAE37169.1"/>
    <property type="molecule type" value="Transcribed_RNA"/>
</dbReference>
<feature type="region of interest" description="Disordered" evidence="1">
    <location>
        <begin position="1"/>
        <end position="61"/>
    </location>
</feature>
<organism evidence="2">
    <name type="scientific">Arundo donax</name>
    <name type="common">Giant reed</name>
    <name type="synonym">Donax arundinaceus</name>
    <dbReference type="NCBI Taxonomy" id="35708"/>
    <lineage>
        <taxon>Eukaryota</taxon>
        <taxon>Viridiplantae</taxon>
        <taxon>Streptophyta</taxon>
        <taxon>Embryophyta</taxon>
        <taxon>Tracheophyta</taxon>
        <taxon>Spermatophyta</taxon>
        <taxon>Magnoliopsida</taxon>
        <taxon>Liliopsida</taxon>
        <taxon>Poales</taxon>
        <taxon>Poaceae</taxon>
        <taxon>PACMAD clade</taxon>
        <taxon>Arundinoideae</taxon>
        <taxon>Arundineae</taxon>
        <taxon>Arundo</taxon>
    </lineage>
</organism>
<reference evidence="2" key="2">
    <citation type="journal article" date="2015" name="Data Brief">
        <title>Shoot transcriptome of the giant reed, Arundo donax.</title>
        <authorList>
            <person name="Barrero R.A."/>
            <person name="Guerrero F.D."/>
            <person name="Moolhuijzen P."/>
            <person name="Goolsby J.A."/>
            <person name="Tidwell J."/>
            <person name="Bellgard S.E."/>
            <person name="Bellgard M.I."/>
        </authorList>
    </citation>
    <scope>NUCLEOTIDE SEQUENCE</scope>
    <source>
        <tissue evidence="2">Shoot tissue taken approximately 20 cm above the soil surface</tissue>
    </source>
</reference>
<name>A0A0A9HMW5_ARUDO</name>